<accession>A0A3N2Q6I1</accession>
<reference evidence="2 3" key="1">
    <citation type="journal article" date="2018" name="Mol. Ecol.">
        <title>The obligate alkalophilic soda-lake fungus Sodiomyces alkalinus has shifted to a protein diet.</title>
        <authorList>
            <person name="Grum-Grzhimaylo A.A."/>
            <person name="Falkoski D.L."/>
            <person name="van den Heuvel J."/>
            <person name="Valero-Jimenez C.A."/>
            <person name="Min B."/>
            <person name="Choi I.G."/>
            <person name="Lipzen A."/>
            <person name="Daum C.G."/>
            <person name="Aanen D.K."/>
            <person name="Tsang A."/>
            <person name="Henrissat B."/>
            <person name="Bilanenko E.N."/>
            <person name="de Vries R.P."/>
            <person name="van Kan J.A.L."/>
            <person name="Grigoriev I.V."/>
            <person name="Debets A.J.M."/>
        </authorList>
    </citation>
    <scope>NUCLEOTIDE SEQUENCE [LARGE SCALE GENOMIC DNA]</scope>
    <source>
        <strain evidence="2 3">F11</strain>
    </source>
</reference>
<sequence length="373" mass="42905">MTSDQALHRPSISSDLPCPMDLSISPPNSKHTAEAEFPFTSLPYELRQHVYHWIWLQNPLDPQRLNPKTERGTISLRARFREDPLFLHFLESTLYITEAVRSEEKDNAKRGTVQQPKTGENKEEPRLLSPYRPACYLPAALLRCSKQVYREAREVPFRKNEFCFLNRWSSGLLAAWRTASRLAPWQLSVLRQVHIELTLPCPYKWIELCRFFSRGLWRLRLRVTLASREYWELVRSGSLFLGHVDAEQKTLYTPMRRELNVPEFFGAQPPCNLGHELALVKGGLRGLYSLRVLEIELSNFPWSDDEKLSWCSALQADLNLRREGTGAPPVTVTYVSSVDPESSTDSGHEMTLDVLNTSLLHRALMNGVLTRVC</sequence>
<evidence type="ECO:0000256" key="1">
    <source>
        <dbReference type="SAM" id="MobiDB-lite"/>
    </source>
</evidence>
<dbReference type="Proteomes" id="UP000272025">
    <property type="component" value="Unassembled WGS sequence"/>
</dbReference>
<dbReference type="GeneID" id="39575133"/>
<feature type="region of interest" description="Disordered" evidence="1">
    <location>
        <begin position="105"/>
        <end position="124"/>
    </location>
</feature>
<dbReference type="PANTHER" id="PTHR38790">
    <property type="entry name" value="2EXR DOMAIN-CONTAINING PROTEIN-RELATED"/>
    <property type="match status" value="1"/>
</dbReference>
<dbReference type="OrthoDB" id="5413827at2759"/>
<protein>
    <submittedName>
        <fullName evidence="2">Uncharacterized protein</fullName>
    </submittedName>
</protein>
<dbReference type="AlphaFoldDB" id="A0A3N2Q6I1"/>
<organism evidence="2 3">
    <name type="scientific">Sodiomyces alkalinus (strain CBS 110278 / VKM F-3762 / F11)</name>
    <name type="common">Alkaliphilic filamentous fungus</name>
    <dbReference type="NCBI Taxonomy" id="1314773"/>
    <lineage>
        <taxon>Eukaryota</taxon>
        <taxon>Fungi</taxon>
        <taxon>Dikarya</taxon>
        <taxon>Ascomycota</taxon>
        <taxon>Pezizomycotina</taxon>
        <taxon>Sordariomycetes</taxon>
        <taxon>Hypocreomycetidae</taxon>
        <taxon>Glomerellales</taxon>
        <taxon>Plectosphaerellaceae</taxon>
        <taxon>Sodiomyces</taxon>
    </lineage>
</organism>
<feature type="region of interest" description="Disordered" evidence="1">
    <location>
        <begin position="1"/>
        <end position="32"/>
    </location>
</feature>
<dbReference type="RefSeq" id="XP_028470122.1">
    <property type="nucleotide sequence ID" value="XM_028606655.1"/>
</dbReference>
<keyword evidence="3" id="KW-1185">Reference proteome</keyword>
<gene>
    <name evidence="2" type="ORF">SODALDRAFT_12489</name>
</gene>
<name>A0A3N2Q6I1_SODAK</name>
<dbReference type="EMBL" id="ML119051">
    <property type="protein sequence ID" value="ROT42316.1"/>
    <property type="molecule type" value="Genomic_DNA"/>
</dbReference>
<evidence type="ECO:0000313" key="3">
    <source>
        <dbReference type="Proteomes" id="UP000272025"/>
    </source>
</evidence>
<proteinExistence type="predicted"/>
<evidence type="ECO:0000313" key="2">
    <source>
        <dbReference type="EMBL" id="ROT42316.1"/>
    </source>
</evidence>
<dbReference type="PANTHER" id="PTHR38790:SF9">
    <property type="entry name" value="F-BOX DOMAIN-CONTAINING PROTEIN"/>
    <property type="match status" value="1"/>
</dbReference>